<evidence type="ECO:0000256" key="3">
    <source>
        <dbReference type="ARBA" id="ARBA00048267"/>
    </source>
</evidence>
<dbReference type="EMBL" id="JAUPEV010000001">
    <property type="protein sequence ID" value="MDO7252467.1"/>
    <property type="molecule type" value="Genomic_DNA"/>
</dbReference>
<dbReference type="SUPFAM" id="SSF52738">
    <property type="entry name" value="Methylesterase CheB, C-terminal domain"/>
    <property type="match status" value="1"/>
</dbReference>
<dbReference type="GO" id="GO:0008984">
    <property type="term" value="F:protein-glutamate methylesterase activity"/>
    <property type="evidence" value="ECO:0007669"/>
    <property type="project" value="UniProtKB-EC"/>
</dbReference>
<dbReference type="Pfam" id="PF01339">
    <property type="entry name" value="CheB_methylest"/>
    <property type="match status" value="1"/>
</dbReference>
<reference evidence="6 8" key="3">
    <citation type="journal article" date="2024" name="Syst. Appl. Microbiol.">
        <title>Helicobacter cappadocius sp. nov., from lizards: The first psychrotrophic Helicobacter species.</title>
        <authorList>
            <person name="Aydin F."/>
            <person name="Tarhane S."/>
            <person name="Karakaya E."/>
            <person name="Abay S."/>
            <person name="Kayman T."/>
            <person name="Guran O."/>
            <person name="Bozkurt E."/>
            <person name="Uzum N."/>
            <person name="Avci A."/>
            <person name="Olgun K."/>
            <person name="Jablonski D."/>
            <person name="Guran C."/>
            <person name="Burcin Saticioglu I."/>
        </authorList>
    </citation>
    <scope>NUCLEOTIDE SEQUENCE [LARGE SCALE GENOMIC DNA]</scope>
    <source>
        <strain evidence="6">Faydin-H75</strain>
        <strain evidence="8">faydin-H76</strain>
    </source>
</reference>
<dbReference type="Proteomes" id="UP001177258">
    <property type="component" value="Unassembled WGS sequence"/>
</dbReference>
<evidence type="ECO:0000313" key="6">
    <source>
        <dbReference type="EMBL" id="MDO7252467.1"/>
    </source>
</evidence>
<proteinExistence type="predicted"/>
<evidence type="ECO:0000256" key="1">
    <source>
        <dbReference type="ARBA" id="ARBA00022801"/>
    </source>
</evidence>
<dbReference type="GO" id="GO:0000156">
    <property type="term" value="F:phosphorelay response regulator activity"/>
    <property type="evidence" value="ECO:0007669"/>
    <property type="project" value="InterPro"/>
</dbReference>
<accession>A0AA90PRV8</accession>
<protein>
    <recommendedName>
        <fullName evidence="2">protein-glutamate methylesterase</fullName>
        <ecNumber evidence="2">3.1.1.61</ecNumber>
    </recommendedName>
</protein>
<dbReference type="InterPro" id="IPR035909">
    <property type="entry name" value="CheB_C"/>
</dbReference>
<sequence length="187" mass="20451">MKKSKLVLIGASTGGPGHLNRLLKGINNSNTPIVIAQHMNSVFVPYFVSQFGREMNMQAIEVSKKELLSPKVFVCSKTSVLSEDTPLSLIPKDVESIYNPNINVLFQSAVNICGFIDVLAILLTGIGDDGAKGLFDLYRAGATCIAESEESAIVYGMPKKAKEINPDVNVMHLDDIRIKLESFLYVF</sequence>
<dbReference type="CDD" id="cd16432">
    <property type="entry name" value="CheB_Rec"/>
    <property type="match status" value="1"/>
</dbReference>
<comment type="caution">
    <text evidence="7">The sequence shown here is derived from an EMBL/GenBank/DDBJ whole genome shotgun (WGS) entry which is preliminary data.</text>
</comment>
<feature type="active site" evidence="4">
    <location>
        <position position="38"/>
    </location>
</feature>
<dbReference type="RefSeq" id="WP_305516308.1">
    <property type="nucleotide sequence ID" value="NZ_JAUPEV010000001.1"/>
</dbReference>
<dbReference type="PANTHER" id="PTHR42872">
    <property type="entry name" value="PROTEIN-GLUTAMATE METHYLESTERASE/PROTEIN-GLUTAMINE GLUTAMINASE"/>
    <property type="match status" value="1"/>
</dbReference>
<reference evidence="7 9" key="1">
    <citation type="submission" date="2023-07" db="EMBL/GenBank/DDBJ databases">
        <title>Unpublished Manusciprt.</title>
        <authorList>
            <person name="Aydin F."/>
            <person name="Tarhane S."/>
            <person name="Saticioglu I.B."/>
            <person name="Karakaya E."/>
            <person name="Abay S."/>
            <person name="Guran O."/>
            <person name="Bozkurt E."/>
            <person name="Uzum N."/>
            <person name="Olgun K."/>
            <person name="Jablonski D."/>
        </authorList>
    </citation>
    <scope>NUCLEOTIDE SEQUENCE</scope>
    <source>
        <strain evidence="9">faydin-H75</strain>
        <strain evidence="7">Faydin-H76</strain>
    </source>
</reference>
<feature type="active site" evidence="4">
    <location>
        <position position="12"/>
    </location>
</feature>
<evidence type="ECO:0000313" key="8">
    <source>
        <dbReference type="Proteomes" id="UP001177258"/>
    </source>
</evidence>
<feature type="active site" evidence="4">
    <location>
        <position position="129"/>
    </location>
</feature>
<evidence type="ECO:0000313" key="9">
    <source>
        <dbReference type="Proteomes" id="UP001240777"/>
    </source>
</evidence>
<dbReference type="PANTHER" id="PTHR42872:SF6">
    <property type="entry name" value="PROTEIN-GLUTAMATE METHYLESTERASE_PROTEIN-GLUTAMINE GLUTAMINASE"/>
    <property type="match status" value="1"/>
</dbReference>
<evidence type="ECO:0000313" key="7">
    <source>
        <dbReference type="EMBL" id="MDP2538334.1"/>
    </source>
</evidence>
<evidence type="ECO:0000256" key="2">
    <source>
        <dbReference type="ARBA" id="ARBA00039140"/>
    </source>
</evidence>
<dbReference type="InterPro" id="IPR000673">
    <property type="entry name" value="Sig_transdc_resp-reg_Me-estase"/>
</dbReference>
<organism evidence="7 8">
    <name type="scientific">Helicobacter cappadocius</name>
    <dbReference type="NCBI Taxonomy" id="3063998"/>
    <lineage>
        <taxon>Bacteria</taxon>
        <taxon>Pseudomonadati</taxon>
        <taxon>Campylobacterota</taxon>
        <taxon>Epsilonproteobacteria</taxon>
        <taxon>Campylobacterales</taxon>
        <taxon>Helicobacteraceae</taxon>
        <taxon>Helicobacter</taxon>
    </lineage>
</organism>
<dbReference type="EMBL" id="JAUYZK010000001">
    <property type="protein sequence ID" value="MDP2538334.1"/>
    <property type="molecule type" value="Genomic_DNA"/>
</dbReference>
<feature type="domain" description="CheB-type methylesterase" evidence="5">
    <location>
        <begin position="1"/>
        <end position="187"/>
    </location>
</feature>
<dbReference type="Proteomes" id="UP001240777">
    <property type="component" value="Unassembled WGS sequence"/>
</dbReference>
<name>A0AA90PRV8_9HELI</name>
<gene>
    <name evidence="6" type="ORF">Q5I04_00845</name>
    <name evidence="7" type="ORF">Q5I06_00845</name>
</gene>
<dbReference type="GO" id="GO:0006935">
    <property type="term" value="P:chemotaxis"/>
    <property type="evidence" value="ECO:0007669"/>
    <property type="project" value="UniProtKB-UniRule"/>
</dbReference>
<dbReference type="AlphaFoldDB" id="A0AA90PRV8"/>
<keyword evidence="1 4" id="KW-0378">Hydrolase</keyword>
<evidence type="ECO:0000259" key="5">
    <source>
        <dbReference type="PROSITE" id="PS50122"/>
    </source>
</evidence>
<evidence type="ECO:0000256" key="4">
    <source>
        <dbReference type="PROSITE-ProRule" id="PRU00050"/>
    </source>
</evidence>
<dbReference type="Gene3D" id="3.40.50.180">
    <property type="entry name" value="Methylesterase CheB, C-terminal domain"/>
    <property type="match status" value="1"/>
</dbReference>
<keyword evidence="4" id="KW-0145">Chemotaxis</keyword>
<reference evidence="6" key="2">
    <citation type="submission" date="2023-07" db="EMBL/GenBank/DDBJ databases">
        <authorList>
            <person name="Aydin F."/>
            <person name="Tarhane S."/>
            <person name="Saticioglu I.B."/>
            <person name="Karakaya E."/>
            <person name="Abay S."/>
            <person name="Guran O."/>
            <person name="Bozkurt E."/>
            <person name="Uzum N."/>
            <person name="Olgun K."/>
            <person name="Jablonski D."/>
        </authorList>
    </citation>
    <scope>NUCLEOTIDE SEQUENCE</scope>
    <source>
        <strain evidence="6">Faydin-H75</strain>
    </source>
</reference>
<dbReference type="GO" id="GO:0005737">
    <property type="term" value="C:cytoplasm"/>
    <property type="evidence" value="ECO:0007669"/>
    <property type="project" value="InterPro"/>
</dbReference>
<keyword evidence="9" id="KW-1185">Reference proteome</keyword>
<dbReference type="EC" id="3.1.1.61" evidence="2"/>
<comment type="catalytic activity">
    <reaction evidence="3">
        <text>[protein]-L-glutamate 5-O-methyl ester + H2O = L-glutamyl-[protein] + methanol + H(+)</text>
        <dbReference type="Rhea" id="RHEA:23236"/>
        <dbReference type="Rhea" id="RHEA-COMP:10208"/>
        <dbReference type="Rhea" id="RHEA-COMP:10311"/>
        <dbReference type="ChEBI" id="CHEBI:15377"/>
        <dbReference type="ChEBI" id="CHEBI:15378"/>
        <dbReference type="ChEBI" id="CHEBI:17790"/>
        <dbReference type="ChEBI" id="CHEBI:29973"/>
        <dbReference type="ChEBI" id="CHEBI:82795"/>
        <dbReference type="EC" id="3.1.1.61"/>
    </reaction>
</comment>
<dbReference type="PROSITE" id="PS50122">
    <property type="entry name" value="CHEB"/>
    <property type="match status" value="1"/>
</dbReference>